<sequence>MRALKAANFCIYCGGMPERLTDEHVFPYALGGELVVPKSSCPKCAEKTSRLELFVLRRMFGKARAKLQMRSRRPDKRPKEHSITLIMADGSEIDRLVSIDDYPFHFTCPIYSPARALRGLLPNEGQVRKIGIWSTCDEDQVHRLRLRYGAADVSLHMTDLNSTVLCRFLAKIAHSYAFATEVQDYIPLTREFILGLDIDPNFLVGCEDAFKIVPTSDDGLFLRTWISRSHYPGFVVAFIQFFPSRDAPVYHVLVGMMHPSTGRHSG</sequence>
<accession>A0ABU0GDE6</accession>
<comment type="caution">
    <text evidence="2">The sequence shown here is derived from an EMBL/GenBank/DDBJ whole genome shotgun (WGS) entry which is preliminary data.</text>
</comment>
<reference evidence="2 3" key="1">
    <citation type="submission" date="2023-07" db="EMBL/GenBank/DDBJ databases">
        <title>Genomic Encyclopedia of Type Strains, Phase IV (KMG-IV): sequencing the most valuable type-strain genomes for metagenomic binning, comparative biology and taxonomic classification.</title>
        <authorList>
            <person name="Goeker M."/>
        </authorList>
    </citation>
    <scope>NUCLEOTIDE SEQUENCE [LARGE SCALE GENOMIC DNA]</scope>
    <source>
        <strain evidence="2 3">DSM 1111</strain>
    </source>
</reference>
<gene>
    <name evidence="2" type="ORF">J2045_004429</name>
</gene>
<evidence type="ECO:0000313" key="3">
    <source>
        <dbReference type="Proteomes" id="UP001238496"/>
    </source>
</evidence>
<protein>
    <recommendedName>
        <fullName evidence="1">HNH endonuclease 5 domain-containing protein</fullName>
    </recommendedName>
</protein>
<evidence type="ECO:0000259" key="1">
    <source>
        <dbReference type="Pfam" id="PF14279"/>
    </source>
</evidence>
<dbReference type="InterPro" id="IPR029471">
    <property type="entry name" value="HNH_5"/>
</dbReference>
<keyword evidence="3" id="KW-1185">Reference proteome</keyword>
<evidence type="ECO:0000313" key="2">
    <source>
        <dbReference type="EMBL" id="MDQ0423377.1"/>
    </source>
</evidence>
<proteinExistence type="predicted"/>
<organism evidence="2 3">
    <name type="scientific">Peteryoungia aggregata LMG 23059</name>
    <dbReference type="NCBI Taxonomy" id="1368425"/>
    <lineage>
        <taxon>Bacteria</taxon>
        <taxon>Pseudomonadati</taxon>
        <taxon>Pseudomonadota</taxon>
        <taxon>Alphaproteobacteria</taxon>
        <taxon>Hyphomicrobiales</taxon>
        <taxon>Rhizobiaceae</taxon>
        <taxon>Peteryoungia</taxon>
    </lineage>
</organism>
<dbReference type="EMBL" id="JAUSUW010000019">
    <property type="protein sequence ID" value="MDQ0423377.1"/>
    <property type="molecule type" value="Genomic_DNA"/>
</dbReference>
<dbReference type="Pfam" id="PF14279">
    <property type="entry name" value="HNH_5"/>
    <property type="match status" value="1"/>
</dbReference>
<dbReference type="Proteomes" id="UP001238496">
    <property type="component" value="Unassembled WGS sequence"/>
</dbReference>
<feature type="domain" description="HNH endonuclease 5" evidence="1">
    <location>
        <begin position="10"/>
        <end position="48"/>
    </location>
</feature>
<name>A0ABU0GDE6_9HYPH</name>